<dbReference type="PANTHER" id="PTHR11614">
    <property type="entry name" value="PHOSPHOLIPASE-RELATED"/>
    <property type="match status" value="1"/>
</dbReference>
<keyword evidence="1" id="KW-0472">Membrane</keyword>
<dbReference type="EMBL" id="AUPL01006500">
    <property type="protein sequence ID" value="ESL05836.1"/>
    <property type="molecule type" value="Genomic_DNA"/>
</dbReference>
<proteinExistence type="predicted"/>
<dbReference type="Pfam" id="PF12146">
    <property type="entry name" value="Hydrolase_4"/>
    <property type="match status" value="1"/>
</dbReference>
<sequence>MGSYCSCLKASHALKFSKPSRVPPDPELFPRYFQNKQGLWLHFAEWAPPREVHKVRGVLFLISGVAEHTARYDSVALTCARAGYHVFCMDNQGAGGSEGKRLYVENFYDFVDDFLLFKKIILSRYPDYATLPCCLLGHSMGGLIAAHVALRDPGAWAAVVFSGPLLEFDPQLTTPFMRWLALKLSKCFPKLGVRAVDTNLISNNRPIVELAKQDPFMSSAPLTARWFAEMLGAIDDMWKKMDKSTFPLLILHGKDDNLCAISGSRRFVELALSSDKALMEYDELAHEVLSEVSWKNVMGDVQSFLDRHSPCTVNLFTVSFLFFVFSFYPVLSFL</sequence>
<gene>
    <name evidence="3" type="ORF">TRSC58_06500</name>
</gene>
<dbReference type="Gene3D" id="3.40.50.1820">
    <property type="entry name" value="alpha/beta hydrolase"/>
    <property type="match status" value="1"/>
</dbReference>
<dbReference type="Proteomes" id="UP000031737">
    <property type="component" value="Unassembled WGS sequence"/>
</dbReference>
<evidence type="ECO:0000313" key="4">
    <source>
        <dbReference type="Proteomes" id="UP000031737"/>
    </source>
</evidence>
<evidence type="ECO:0000256" key="1">
    <source>
        <dbReference type="SAM" id="Phobius"/>
    </source>
</evidence>
<feature type="domain" description="Serine aminopeptidase S33" evidence="2">
    <location>
        <begin position="54"/>
        <end position="291"/>
    </location>
</feature>
<dbReference type="VEuPathDB" id="TriTrypDB:TRSC58_06500"/>
<dbReference type="SUPFAM" id="SSF53474">
    <property type="entry name" value="alpha/beta-Hydrolases"/>
    <property type="match status" value="1"/>
</dbReference>
<reference evidence="3 4" key="1">
    <citation type="submission" date="2013-07" db="EMBL/GenBank/DDBJ databases">
        <authorList>
            <person name="Stoco P.H."/>
            <person name="Wagner G."/>
            <person name="Gerber A."/>
            <person name="Zaha A."/>
            <person name="Thompson C."/>
            <person name="Bartholomeu D.C."/>
            <person name="Luckemeyer D.D."/>
            <person name="Bahia D."/>
            <person name="Loreto E."/>
            <person name="Prestes E.B."/>
            <person name="Lima F.M."/>
            <person name="Rodrigues-Luiz G."/>
            <person name="Vallejo G.A."/>
            <person name="Filho J.F."/>
            <person name="Monteiro K.M."/>
            <person name="Tyler K.M."/>
            <person name="de Almeida L.G."/>
            <person name="Ortiz M.F."/>
            <person name="Siervo M.A."/>
            <person name="de Moraes M.H."/>
            <person name="Cunha O.L."/>
            <person name="Mendonca-Neto R."/>
            <person name="Silva R."/>
            <person name="Teixeira S.M."/>
            <person name="Murta S.M."/>
            <person name="Sincero T.C."/>
            <person name="Mendes T.A."/>
            <person name="Urmenyi T.P."/>
            <person name="Silva V.G."/>
            <person name="da Rocha W.D."/>
            <person name="Andersson B."/>
            <person name="Romanha A.J."/>
            <person name="Steindel M."/>
            <person name="de Vasconcelos A.T."/>
            <person name="Grisard E.C."/>
        </authorList>
    </citation>
    <scope>NUCLEOTIDE SEQUENCE [LARGE SCALE GENOMIC DNA]</scope>
    <source>
        <strain evidence="3 4">SC58</strain>
    </source>
</reference>
<dbReference type="InterPro" id="IPR022742">
    <property type="entry name" value="Hydrolase_4"/>
</dbReference>
<protein>
    <submittedName>
        <fullName evidence="3">Acylglycerol lipase</fullName>
    </submittedName>
</protein>
<comment type="caution">
    <text evidence="3">The sequence shown here is derived from an EMBL/GenBank/DDBJ whole genome shotgun (WGS) entry which is preliminary data.</text>
</comment>
<name>A0A061IVB0_TRYRA</name>
<dbReference type="AlphaFoldDB" id="A0A061IVB0"/>
<dbReference type="InterPro" id="IPR051044">
    <property type="entry name" value="MAG_DAG_Lipase"/>
</dbReference>
<accession>A0A061IVB0</accession>
<dbReference type="PRINTS" id="PR00111">
    <property type="entry name" value="ABHYDROLASE"/>
</dbReference>
<evidence type="ECO:0000313" key="3">
    <source>
        <dbReference type="EMBL" id="ESL05836.1"/>
    </source>
</evidence>
<feature type="transmembrane region" description="Helical" evidence="1">
    <location>
        <begin position="313"/>
        <end position="331"/>
    </location>
</feature>
<keyword evidence="1" id="KW-1133">Transmembrane helix</keyword>
<dbReference type="InterPro" id="IPR000073">
    <property type="entry name" value="AB_hydrolase_1"/>
</dbReference>
<keyword evidence="1" id="KW-0812">Transmembrane</keyword>
<keyword evidence="4" id="KW-1185">Reference proteome</keyword>
<dbReference type="FunFam" id="3.40.50.1820:FF:000117">
    <property type="entry name" value="Monoglyceride lipase, putative"/>
    <property type="match status" value="1"/>
</dbReference>
<dbReference type="InterPro" id="IPR029058">
    <property type="entry name" value="AB_hydrolase_fold"/>
</dbReference>
<dbReference type="OrthoDB" id="2498029at2759"/>
<evidence type="ECO:0000259" key="2">
    <source>
        <dbReference type="Pfam" id="PF12146"/>
    </source>
</evidence>
<organism evidence="3 4">
    <name type="scientific">Trypanosoma rangeli SC58</name>
    <dbReference type="NCBI Taxonomy" id="429131"/>
    <lineage>
        <taxon>Eukaryota</taxon>
        <taxon>Discoba</taxon>
        <taxon>Euglenozoa</taxon>
        <taxon>Kinetoplastea</taxon>
        <taxon>Metakinetoplastina</taxon>
        <taxon>Trypanosomatida</taxon>
        <taxon>Trypanosomatidae</taxon>
        <taxon>Trypanosoma</taxon>
        <taxon>Herpetosoma</taxon>
    </lineage>
</organism>